<evidence type="ECO:0000256" key="1">
    <source>
        <dbReference type="SAM" id="MobiDB-lite"/>
    </source>
</evidence>
<reference evidence="2" key="1">
    <citation type="journal article" date="2020" name="New Phytol.">
        <title>Comparative genomics reveals dynamic genome evolution in host specialist ectomycorrhizal fungi.</title>
        <authorList>
            <person name="Lofgren L.A."/>
            <person name="Nguyen N.H."/>
            <person name="Vilgalys R."/>
            <person name="Ruytinx J."/>
            <person name="Liao H.L."/>
            <person name="Branco S."/>
            <person name="Kuo A."/>
            <person name="LaButti K."/>
            <person name="Lipzen A."/>
            <person name="Andreopoulos W."/>
            <person name="Pangilinan J."/>
            <person name="Riley R."/>
            <person name="Hundley H."/>
            <person name="Na H."/>
            <person name="Barry K."/>
            <person name="Grigoriev I.V."/>
            <person name="Stajich J.E."/>
            <person name="Kennedy P.G."/>
        </authorList>
    </citation>
    <scope>NUCLEOTIDE SEQUENCE</scope>
    <source>
        <strain evidence="2">FC423</strain>
    </source>
</reference>
<dbReference type="OrthoDB" id="2687700at2759"/>
<dbReference type="RefSeq" id="XP_041286335.1">
    <property type="nucleotide sequence ID" value="XM_041440036.1"/>
</dbReference>
<comment type="caution">
    <text evidence="2">The sequence shown here is derived from an EMBL/GenBank/DDBJ whole genome shotgun (WGS) entry which is preliminary data.</text>
</comment>
<keyword evidence="3" id="KW-1185">Reference proteome</keyword>
<name>A0A9P7EVF5_9AGAM</name>
<sequence>MSATARLTERNTSQLTIYQYMDKILDIMLFRRRKDRAATKPSTNFSVFHDNLIARLKALSQIQLDFEKRVKDAEGKFTEKLGEMRKQLDVRWNQIDKFESSVKVYGEAKATWRLRRKGRLRELTSQLVTSRRPTQGDSQETKMLLSRAVNAEKRLVTTPADQKWETRVKEYETRLKAGEEKYKRERQGAKERVLELENQMRSLERQNELAQKRSAQLDNVAEADKGPSRPR</sequence>
<dbReference type="AlphaFoldDB" id="A0A9P7EVF5"/>
<feature type="region of interest" description="Disordered" evidence="1">
    <location>
        <begin position="206"/>
        <end position="231"/>
    </location>
</feature>
<organism evidence="2 3">
    <name type="scientific">Suillus discolor</name>
    <dbReference type="NCBI Taxonomy" id="1912936"/>
    <lineage>
        <taxon>Eukaryota</taxon>
        <taxon>Fungi</taxon>
        <taxon>Dikarya</taxon>
        <taxon>Basidiomycota</taxon>
        <taxon>Agaricomycotina</taxon>
        <taxon>Agaricomycetes</taxon>
        <taxon>Agaricomycetidae</taxon>
        <taxon>Boletales</taxon>
        <taxon>Suillineae</taxon>
        <taxon>Suillaceae</taxon>
        <taxon>Suillus</taxon>
    </lineage>
</organism>
<dbReference type="GeneID" id="64702295"/>
<evidence type="ECO:0000313" key="3">
    <source>
        <dbReference type="Proteomes" id="UP000823399"/>
    </source>
</evidence>
<dbReference type="EMBL" id="JABBWM010000101">
    <property type="protein sequence ID" value="KAG2090778.1"/>
    <property type="molecule type" value="Genomic_DNA"/>
</dbReference>
<dbReference type="Proteomes" id="UP000823399">
    <property type="component" value="Unassembled WGS sequence"/>
</dbReference>
<protein>
    <submittedName>
        <fullName evidence="2">Uncharacterized protein</fullName>
    </submittedName>
</protein>
<proteinExistence type="predicted"/>
<gene>
    <name evidence="2" type="ORF">F5147DRAFT_748208</name>
</gene>
<evidence type="ECO:0000313" key="2">
    <source>
        <dbReference type="EMBL" id="KAG2090778.1"/>
    </source>
</evidence>
<accession>A0A9P7EVF5</accession>
<feature type="compositionally biased region" description="Basic and acidic residues" evidence="1">
    <location>
        <begin position="222"/>
        <end position="231"/>
    </location>
</feature>